<feature type="domain" description="HTH cro/C1-type" evidence="2">
    <location>
        <begin position="13"/>
        <end position="67"/>
    </location>
</feature>
<dbReference type="SUPFAM" id="SSF51182">
    <property type="entry name" value="RmlC-like cupins"/>
    <property type="match status" value="1"/>
</dbReference>
<dbReference type="OrthoDB" id="9792093at2"/>
<reference evidence="3 4" key="1">
    <citation type="submission" date="2019-06" db="EMBL/GenBank/DDBJ databases">
        <title>A novel bacterium of genus Marinomonas, isolated from coastal sand.</title>
        <authorList>
            <person name="Huang H."/>
            <person name="Mo K."/>
            <person name="Hu Y."/>
        </authorList>
    </citation>
    <scope>NUCLEOTIDE SEQUENCE [LARGE SCALE GENOMIC DNA]</scope>
    <source>
        <strain evidence="3 4">HB171799</strain>
    </source>
</reference>
<dbReference type="EMBL" id="VFRR01000086">
    <property type="protein sequence ID" value="TPE44153.1"/>
    <property type="molecule type" value="Genomic_DNA"/>
</dbReference>
<dbReference type="Pfam" id="PF01381">
    <property type="entry name" value="HTH_3"/>
    <property type="match status" value="1"/>
</dbReference>
<dbReference type="InterPro" id="IPR010982">
    <property type="entry name" value="Lambda_DNA-bd_dom_sf"/>
</dbReference>
<accession>A0A501W2J8</accession>
<dbReference type="CDD" id="cd00093">
    <property type="entry name" value="HTH_XRE"/>
    <property type="match status" value="1"/>
</dbReference>
<dbReference type="InterPro" id="IPR011051">
    <property type="entry name" value="RmlC_Cupin_sf"/>
</dbReference>
<dbReference type="RefSeq" id="WP_140591875.1">
    <property type="nucleotide sequence ID" value="NZ_VFRR01000086.1"/>
</dbReference>
<gene>
    <name evidence="3" type="ORF">FJM67_17020</name>
</gene>
<name>A0A501W2J8_9GAMM</name>
<dbReference type="PANTHER" id="PTHR46797:SF1">
    <property type="entry name" value="METHYLPHOSPHONATE SYNTHASE"/>
    <property type="match status" value="1"/>
</dbReference>
<dbReference type="Gene3D" id="2.60.120.10">
    <property type="entry name" value="Jelly Rolls"/>
    <property type="match status" value="1"/>
</dbReference>
<dbReference type="SMART" id="SM00530">
    <property type="entry name" value="HTH_XRE"/>
    <property type="match status" value="1"/>
</dbReference>
<keyword evidence="4" id="KW-1185">Reference proteome</keyword>
<dbReference type="InterPro" id="IPR001387">
    <property type="entry name" value="Cro/C1-type_HTH"/>
</dbReference>
<dbReference type="GO" id="GO:0003700">
    <property type="term" value="F:DNA-binding transcription factor activity"/>
    <property type="evidence" value="ECO:0007669"/>
    <property type="project" value="TreeGrafter"/>
</dbReference>
<evidence type="ECO:0000256" key="1">
    <source>
        <dbReference type="ARBA" id="ARBA00023125"/>
    </source>
</evidence>
<dbReference type="Proteomes" id="UP000315901">
    <property type="component" value="Unassembled WGS sequence"/>
</dbReference>
<protein>
    <submittedName>
        <fullName evidence="3">Helix-turn-helix domain-containing protein</fullName>
    </submittedName>
</protein>
<dbReference type="Gene3D" id="1.10.260.40">
    <property type="entry name" value="lambda repressor-like DNA-binding domains"/>
    <property type="match status" value="1"/>
</dbReference>
<comment type="caution">
    <text evidence="3">The sequence shown here is derived from an EMBL/GenBank/DDBJ whole genome shotgun (WGS) entry which is preliminary data.</text>
</comment>
<dbReference type="AlphaFoldDB" id="A0A501W2J8"/>
<dbReference type="GO" id="GO:0005829">
    <property type="term" value="C:cytosol"/>
    <property type="evidence" value="ECO:0007669"/>
    <property type="project" value="TreeGrafter"/>
</dbReference>
<dbReference type="SUPFAM" id="SSF47413">
    <property type="entry name" value="lambda repressor-like DNA-binding domains"/>
    <property type="match status" value="1"/>
</dbReference>
<keyword evidence="1" id="KW-0238">DNA-binding</keyword>
<dbReference type="InterPro" id="IPR014710">
    <property type="entry name" value="RmlC-like_jellyroll"/>
</dbReference>
<dbReference type="GO" id="GO:0003677">
    <property type="term" value="F:DNA binding"/>
    <property type="evidence" value="ECO:0007669"/>
    <property type="project" value="UniProtKB-KW"/>
</dbReference>
<dbReference type="InterPro" id="IPR050807">
    <property type="entry name" value="TransReg_Diox_bact_type"/>
</dbReference>
<evidence type="ECO:0000259" key="2">
    <source>
        <dbReference type="PROSITE" id="PS50943"/>
    </source>
</evidence>
<dbReference type="PANTHER" id="PTHR46797">
    <property type="entry name" value="HTH-TYPE TRANSCRIPTIONAL REGULATOR"/>
    <property type="match status" value="1"/>
</dbReference>
<organism evidence="3 4">
    <name type="scientific">Maribrevibacterium harenarium</name>
    <dbReference type="NCBI Taxonomy" id="2589817"/>
    <lineage>
        <taxon>Bacteria</taxon>
        <taxon>Pseudomonadati</taxon>
        <taxon>Pseudomonadota</taxon>
        <taxon>Gammaproteobacteria</taxon>
        <taxon>Oceanospirillales</taxon>
        <taxon>Oceanospirillaceae</taxon>
        <taxon>Maribrevibacterium</taxon>
    </lineage>
</organism>
<evidence type="ECO:0000313" key="4">
    <source>
        <dbReference type="Proteomes" id="UP000315901"/>
    </source>
</evidence>
<evidence type="ECO:0000313" key="3">
    <source>
        <dbReference type="EMBL" id="TPE44153.1"/>
    </source>
</evidence>
<sequence length="175" mass="19252">MEKPNLDTLGRNLKQLRMARGLSLSQLANDAGIAKSNLSRIEQGDGNPTLETIWRLAVQLNVPFGDLIARIQAPLGEDGIQVRLIDQGTDNPWVDVYWMSCAPNTCKRSQAHNTGTVESITLISGELHAGVETALRSMSAGDTHTFPADQPHCYQTADRWATLVMIITYPKQEPL</sequence>
<proteinExistence type="predicted"/>
<dbReference type="PROSITE" id="PS50943">
    <property type="entry name" value="HTH_CROC1"/>
    <property type="match status" value="1"/>
</dbReference>